<sequence length="502" mass="57113">MEKQKSRGRRLLLVPCPFQGHINPMFQLGTILHSKGFSIAIAHTLFNFPNPSDHPDFDFLPIADGISKEESTEDFITFILSLNVNCRIPFQESLCGMIENQDLLDEIPCIIYDSLMYFAGDVAHHLKLPNIILQTCCVTNLVLYKIYPRLQEEGYLPVKDFTFLPMYNEQVSSQDVVELIKGFNINCKAPLQELLAPRASKDSISLDLVPGFHPLRFRDLPIFNYKNSDALLQVLADFCSLIRYPSAIIWNTIEFLEHSSLEKYQQRHQIPFFTLGPLNKFAPASSSSLLEEDISCISWLDKQRPNSVLYVSLGSLASMDKKQLNEMAWGLANSKQPFLWVIRPGSVSGSEWIELLPDGFVEVVCERGCIVKWAPQKVVLAHDAVGGFWSHCGWNSTVESISEGVPMICWPYFLDQRVHARYLSHVWRLGIAYENELESGEVKETVRRLMVSEEGQEMRQRAMEFKEKVELCIKPGGCSYNSLNELAKYISTLKKSPTDSIL</sequence>
<dbReference type="Pfam" id="PF00201">
    <property type="entry name" value="UDPGT"/>
    <property type="match status" value="1"/>
</dbReference>
<dbReference type="GO" id="GO:0080044">
    <property type="term" value="F:quercetin 7-O-glucosyltransferase activity"/>
    <property type="evidence" value="ECO:0007669"/>
    <property type="project" value="TreeGrafter"/>
</dbReference>
<proteinExistence type="inferred from homology"/>
<protein>
    <submittedName>
        <fullName evidence="4">UDPGT domain-containing protein</fullName>
    </submittedName>
</protein>
<comment type="similarity">
    <text evidence="1">Belongs to the UDP-glycosyltransferase family.</text>
</comment>
<dbReference type="FunFam" id="3.40.50.2000:FF:000040">
    <property type="entry name" value="UDP-glycosyltransferase 76C1"/>
    <property type="match status" value="1"/>
</dbReference>
<dbReference type="Gene3D" id="3.40.50.2000">
    <property type="entry name" value="Glycogen Phosphorylase B"/>
    <property type="match status" value="2"/>
</dbReference>
<dbReference type="OrthoDB" id="5835829at2759"/>
<dbReference type="Proteomes" id="UP000187406">
    <property type="component" value="Unassembled WGS sequence"/>
</dbReference>
<evidence type="ECO:0000313" key="4">
    <source>
        <dbReference type="EMBL" id="GAV74506.1"/>
    </source>
</evidence>
<dbReference type="PANTHER" id="PTHR11926:SF1494">
    <property type="entry name" value="FLAVONOL 3-O-GLUCOSYLTRANSFERASE UGT76E12-RELATED"/>
    <property type="match status" value="1"/>
</dbReference>
<dbReference type="SUPFAM" id="SSF53756">
    <property type="entry name" value="UDP-Glycosyltransferase/glycogen phosphorylase"/>
    <property type="match status" value="1"/>
</dbReference>
<reference evidence="5" key="1">
    <citation type="submission" date="2016-04" db="EMBL/GenBank/DDBJ databases">
        <title>Cephalotus genome sequencing.</title>
        <authorList>
            <person name="Fukushima K."/>
            <person name="Hasebe M."/>
            <person name="Fang X."/>
        </authorList>
    </citation>
    <scope>NUCLEOTIDE SEQUENCE [LARGE SCALE GENOMIC DNA]</scope>
    <source>
        <strain evidence="5">cv. St1</strain>
    </source>
</reference>
<dbReference type="AlphaFoldDB" id="A0A1Q3C2Q9"/>
<comment type="caution">
    <text evidence="4">The sequence shown here is derived from an EMBL/GenBank/DDBJ whole genome shotgun (WGS) entry which is preliminary data.</text>
</comment>
<gene>
    <name evidence="4" type="ORF">CFOL_v3_17986</name>
</gene>
<dbReference type="FunCoup" id="A0A1Q3C2Q9">
    <property type="interactions" value="187"/>
</dbReference>
<dbReference type="InParanoid" id="A0A1Q3C2Q9"/>
<keyword evidence="3" id="KW-0808">Transferase</keyword>
<evidence type="ECO:0000256" key="3">
    <source>
        <dbReference type="ARBA" id="ARBA00022679"/>
    </source>
</evidence>
<evidence type="ECO:0000313" key="5">
    <source>
        <dbReference type="Proteomes" id="UP000187406"/>
    </source>
</evidence>
<name>A0A1Q3C2Q9_CEPFO</name>
<accession>A0A1Q3C2Q9</accession>
<dbReference type="PANTHER" id="PTHR11926">
    <property type="entry name" value="GLUCOSYL/GLUCURONOSYL TRANSFERASES"/>
    <property type="match status" value="1"/>
</dbReference>
<dbReference type="GO" id="GO:0080043">
    <property type="term" value="F:quercetin 3-O-glucosyltransferase activity"/>
    <property type="evidence" value="ECO:0007669"/>
    <property type="project" value="TreeGrafter"/>
</dbReference>
<keyword evidence="2" id="KW-0328">Glycosyltransferase</keyword>
<evidence type="ECO:0000256" key="1">
    <source>
        <dbReference type="ARBA" id="ARBA00009995"/>
    </source>
</evidence>
<evidence type="ECO:0000256" key="2">
    <source>
        <dbReference type="ARBA" id="ARBA00022676"/>
    </source>
</evidence>
<dbReference type="EMBL" id="BDDD01001239">
    <property type="protein sequence ID" value="GAV74506.1"/>
    <property type="molecule type" value="Genomic_DNA"/>
</dbReference>
<keyword evidence="5" id="KW-1185">Reference proteome</keyword>
<dbReference type="CDD" id="cd03784">
    <property type="entry name" value="GT1_Gtf-like"/>
    <property type="match status" value="1"/>
</dbReference>
<dbReference type="InterPro" id="IPR002213">
    <property type="entry name" value="UDP_glucos_trans"/>
</dbReference>
<organism evidence="4 5">
    <name type="scientific">Cephalotus follicularis</name>
    <name type="common">Albany pitcher plant</name>
    <dbReference type="NCBI Taxonomy" id="3775"/>
    <lineage>
        <taxon>Eukaryota</taxon>
        <taxon>Viridiplantae</taxon>
        <taxon>Streptophyta</taxon>
        <taxon>Embryophyta</taxon>
        <taxon>Tracheophyta</taxon>
        <taxon>Spermatophyta</taxon>
        <taxon>Magnoliopsida</taxon>
        <taxon>eudicotyledons</taxon>
        <taxon>Gunneridae</taxon>
        <taxon>Pentapetalae</taxon>
        <taxon>rosids</taxon>
        <taxon>fabids</taxon>
        <taxon>Oxalidales</taxon>
        <taxon>Cephalotaceae</taxon>
        <taxon>Cephalotus</taxon>
    </lineage>
</organism>